<dbReference type="InterPro" id="IPR010998">
    <property type="entry name" value="Integrase_recombinase_N"/>
</dbReference>
<comment type="similarity">
    <text evidence="1">Belongs to the 'phage' integrase family.</text>
</comment>
<feature type="domain" description="Tyr recombinase" evidence="4">
    <location>
        <begin position="209"/>
        <end position="397"/>
    </location>
</feature>
<dbReference type="InterPro" id="IPR013762">
    <property type="entry name" value="Integrase-like_cat_sf"/>
</dbReference>
<dbReference type="GO" id="GO:0003677">
    <property type="term" value="F:DNA binding"/>
    <property type="evidence" value="ECO:0007669"/>
    <property type="project" value="UniProtKB-KW"/>
</dbReference>
<protein>
    <submittedName>
        <fullName evidence="5">Site-specific integrase</fullName>
    </submittedName>
</protein>
<dbReference type="InterPro" id="IPR050090">
    <property type="entry name" value="Tyrosine_recombinase_XerCD"/>
</dbReference>
<dbReference type="PANTHER" id="PTHR30349:SF64">
    <property type="entry name" value="PROPHAGE INTEGRASE INTD-RELATED"/>
    <property type="match status" value="1"/>
</dbReference>
<dbReference type="InterPro" id="IPR002104">
    <property type="entry name" value="Integrase_catalytic"/>
</dbReference>
<keyword evidence="2" id="KW-0238">DNA-binding</keyword>
<dbReference type="InterPro" id="IPR025269">
    <property type="entry name" value="SAM-like_dom"/>
</dbReference>
<evidence type="ECO:0000256" key="1">
    <source>
        <dbReference type="ARBA" id="ARBA00008857"/>
    </source>
</evidence>
<dbReference type="CDD" id="cd01185">
    <property type="entry name" value="INTN1_C_like"/>
    <property type="match status" value="1"/>
</dbReference>
<dbReference type="InterPro" id="IPR035386">
    <property type="entry name" value="Arm-DNA-bind_5"/>
</dbReference>
<dbReference type="InterPro" id="IPR011010">
    <property type="entry name" value="DNA_brk_join_enz"/>
</dbReference>
<keyword evidence="6" id="KW-1185">Reference proteome</keyword>
<dbReference type="Pfam" id="PF00589">
    <property type="entry name" value="Phage_integrase"/>
    <property type="match status" value="1"/>
</dbReference>
<dbReference type="Gene3D" id="1.10.150.130">
    <property type="match status" value="1"/>
</dbReference>
<reference evidence="6" key="1">
    <citation type="submission" date="2018-06" db="EMBL/GenBank/DDBJ databases">
        <authorList>
            <person name="Lum Nde A."/>
            <person name="Hugo C."/>
        </authorList>
    </citation>
    <scope>NUCLEOTIDE SEQUENCE [LARGE SCALE GENOMIC DNA]</scope>
    <source>
        <strain evidence="6">1_F178</strain>
    </source>
</reference>
<gene>
    <name evidence="5" type="ORF">DRF65_16070</name>
</gene>
<dbReference type="RefSeq" id="WP_115971779.1">
    <property type="nucleotide sequence ID" value="NZ_QNVT01000015.1"/>
</dbReference>
<comment type="caution">
    <text evidence="5">The sequence shown here is derived from an EMBL/GenBank/DDBJ whole genome shotgun (WGS) entry which is preliminary data.</text>
</comment>
<dbReference type="Gene3D" id="1.10.443.10">
    <property type="entry name" value="Intergrase catalytic core"/>
    <property type="match status" value="1"/>
</dbReference>
<dbReference type="GO" id="GO:0015074">
    <property type="term" value="P:DNA integration"/>
    <property type="evidence" value="ECO:0007669"/>
    <property type="project" value="InterPro"/>
</dbReference>
<dbReference type="Pfam" id="PF13102">
    <property type="entry name" value="Phage_int_SAM_5"/>
    <property type="match status" value="1"/>
</dbReference>
<dbReference type="EMBL" id="QNVT01000015">
    <property type="protein sequence ID" value="REC61453.1"/>
    <property type="molecule type" value="Genomic_DNA"/>
</dbReference>
<accession>A0A3D9C6F8</accession>
<evidence type="ECO:0000313" key="6">
    <source>
        <dbReference type="Proteomes" id="UP000256686"/>
    </source>
</evidence>
<proteinExistence type="inferred from homology"/>
<dbReference type="GO" id="GO:0006310">
    <property type="term" value="P:DNA recombination"/>
    <property type="evidence" value="ECO:0007669"/>
    <property type="project" value="UniProtKB-KW"/>
</dbReference>
<dbReference type="Pfam" id="PF17293">
    <property type="entry name" value="Arm-DNA-bind_5"/>
    <property type="match status" value="1"/>
</dbReference>
<dbReference type="PANTHER" id="PTHR30349">
    <property type="entry name" value="PHAGE INTEGRASE-RELATED"/>
    <property type="match status" value="1"/>
</dbReference>
<evidence type="ECO:0000256" key="2">
    <source>
        <dbReference type="ARBA" id="ARBA00023125"/>
    </source>
</evidence>
<evidence type="ECO:0000259" key="4">
    <source>
        <dbReference type="PROSITE" id="PS51898"/>
    </source>
</evidence>
<dbReference type="SUPFAM" id="SSF56349">
    <property type="entry name" value="DNA breaking-rejoining enzymes"/>
    <property type="match status" value="1"/>
</dbReference>
<dbReference type="AlphaFoldDB" id="A0A3D9C6F8"/>
<evidence type="ECO:0000313" key="5">
    <source>
        <dbReference type="EMBL" id="REC61453.1"/>
    </source>
</evidence>
<keyword evidence="3" id="KW-0233">DNA recombination</keyword>
<evidence type="ECO:0000256" key="3">
    <source>
        <dbReference type="ARBA" id="ARBA00023172"/>
    </source>
</evidence>
<dbReference type="Proteomes" id="UP000256686">
    <property type="component" value="Unassembled WGS sequence"/>
</dbReference>
<organism evidence="5 6">
    <name type="scientific">Chryseobacterium pennae</name>
    <dbReference type="NCBI Taxonomy" id="2258962"/>
    <lineage>
        <taxon>Bacteria</taxon>
        <taxon>Pseudomonadati</taxon>
        <taxon>Bacteroidota</taxon>
        <taxon>Flavobacteriia</taxon>
        <taxon>Flavobacteriales</taxon>
        <taxon>Weeksellaceae</taxon>
        <taxon>Chryseobacterium group</taxon>
        <taxon>Chryseobacterium</taxon>
    </lineage>
</organism>
<dbReference type="PROSITE" id="PS51898">
    <property type="entry name" value="TYR_RECOMBINASE"/>
    <property type="match status" value="1"/>
</dbReference>
<name>A0A3D9C6F8_9FLAO</name>
<sequence length="402" mass="47035">MNTSIKIVLDSRPMSNNLYTVYLRIIKDRKRKNIALGLKCRKEHFENEQFLKGHPDYKVENNILINFKARANKIIRDFQNEGKNFGLDEFEYKFKNKTTEQNILVTGFFDEIIDELTRSGRIGNAKAYKDTRDSFVSFGGTKLRLRDITPVLLEKYEVSLRERGNGNGGISFKMRHLRALVNKAIKRKLITKEHYPFETYKVSKLKSVNNKKALSIDEFKKLKDVDLSKSPHLREAYNYFMFSIYARGMNFIDMMKLKWSDIQGGRIYYVRSKTKASFNIEIIQPMQDIIDFYKAQKRNSHYVFPILLQDDLTPIQIANRKHKVLSRYNSKLKEVGKLAEIDKPLSSYVARHSFATILKYSGTSVSKISEMMGHSDVQITMTYLKDFENEDLDKEMTKLVEL</sequence>